<dbReference type="Pfam" id="PF00206">
    <property type="entry name" value="Lyase_1"/>
    <property type="match status" value="1"/>
</dbReference>
<dbReference type="GO" id="GO:0019619">
    <property type="term" value="P:3,4-dihydroxybenzoate catabolic process"/>
    <property type="evidence" value="ECO:0007669"/>
    <property type="project" value="InterPro"/>
</dbReference>
<dbReference type="Gene3D" id="1.10.275.10">
    <property type="entry name" value="Fumarase/aspartase (N-terminal domain)"/>
    <property type="match status" value="1"/>
</dbReference>
<dbReference type="AlphaFoldDB" id="A0A0F5JWU7"/>
<evidence type="ECO:0000313" key="5">
    <source>
        <dbReference type="Proteomes" id="UP000033618"/>
    </source>
</evidence>
<accession>A0A0F5JWU7</accession>
<evidence type="ECO:0000313" key="4">
    <source>
        <dbReference type="EMBL" id="KKB62336.1"/>
    </source>
</evidence>
<dbReference type="Gene3D" id="1.10.40.30">
    <property type="entry name" value="Fumarase/aspartase (C-terminal domain)"/>
    <property type="match status" value="1"/>
</dbReference>
<evidence type="ECO:0000256" key="2">
    <source>
        <dbReference type="NCBIfam" id="TIGR02426"/>
    </source>
</evidence>
<dbReference type="InterPro" id="IPR019468">
    <property type="entry name" value="AdenyloSucc_lyase_C"/>
</dbReference>
<dbReference type="InterPro" id="IPR020557">
    <property type="entry name" value="Fumarate_lyase_CS"/>
</dbReference>
<dbReference type="PANTHER" id="PTHR43172:SF2">
    <property type="entry name" value="ADENYLOSUCCINATE LYASE C-TERMINAL DOMAIN-CONTAINING PROTEIN"/>
    <property type="match status" value="1"/>
</dbReference>
<protein>
    <recommendedName>
        <fullName evidence="2">3-carboxy-cis,cis-muconate cycloisomerase</fullName>
        <ecNumber evidence="2">5.5.1.2</ecNumber>
    </recommendedName>
</protein>
<dbReference type="Gene3D" id="1.20.200.10">
    <property type="entry name" value="Fumarase/aspartase (Central domain)"/>
    <property type="match status" value="1"/>
</dbReference>
<dbReference type="PRINTS" id="PR00145">
    <property type="entry name" value="ARGSUCLYASE"/>
</dbReference>
<dbReference type="GO" id="GO:0047472">
    <property type="term" value="F:3-carboxy-cis,cis-muconate cycloisomerase activity"/>
    <property type="evidence" value="ECO:0007669"/>
    <property type="project" value="UniProtKB-UniRule"/>
</dbReference>
<sequence>MHPISETPHSGKAKASGRLTDTLYGGRALLPIWDVEATLQRMLDVEAALTRASAEVGVVPRSAVEPIAAACRVENFDIPALLDASATAGNTAIPLVKQLTAVVKVRDADASRFVHWGATSQDIIDTATVLQALESCDVIDAALQRLSHQLATLARAHRDTPQVGRTWLQQALPITLGLKFAQALDAMLRHRARLASAREQVRVLQFGGAAGTLASLGALAQPVLVTLARMLDLRVPDVSWHTQRDRLAELACGWGMLTGSLGKLANDVALQMQTEIGELAEPAGAGKGGSSTMPHKRNPVGCAAVLTAAHRVPPLVATMLGGMVQQHERALGGWQAEWDALPDIARLTSGALDATNAMLDGLNVDTARLSANLELTRGLILGEAVMLALGERLGRMEAHHLVEAASKAAVAQKRPLRDLLQEQPEVRAQLSESQLARLLDPAHYTGQAGAFVDAVLARFDAAN</sequence>
<gene>
    <name evidence="4" type="ORF">WM40_17900</name>
</gene>
<dbReference type="NCBIfam" id="TIGR02426">
    <property type="entry name" value="protocat_pcaB"/>
    <property type="match status" value="1"/>
</dbReference>
<dbReference type="RefSeq" id="WP_046153560.1">
    <property type="nucleotide sequence ID" value="NZ_CADFGU010000009.1"/>
</dbReference>
<dbReference type="PATRIC" id="fig|28092.6.peg.4207"/>
<dbReference type="GO" id="GO:0016829">
    <property type="term" value="F:lyase activity"/>
    <property type="evidence" value="ECO:0007669"/>
    <property type="project" value="UniProtKB-ARBA"/>
</dbReference>
<dbReference type="SMART" id="SM00998">
    <property type="entry name" value="ADSL_C"/>
    <property type="match status" value="1"/>
</dbReference>
<evidence type="ECO:0000259" key="3">
    <source>
        <dbReference type="SMART" id="SM00998"/>
    </source>
</evidence>
<feature type="domain" description="Adenylosuccinate lyase C-terminal" evidence="3">
    <location>
        <begin position="377"/>
        <end position="456"/>
    </location>
</feature>
<dbReference type="EMBL" id="LAQU01000021">
    <property type="protein sequence ID" value="KKB62336.1"/>
    <property type="molecule type" value="Genomic_DNA"/>
</dbReference>
<dbReference type="Pfam" id="PF10397">
    <property type="entry name" value="ADSL_C"/>
    <property type="match status" value="1"/>
</dbReference>
<dbReference type="InterPro" id="IPR008948">
    <property type="entry name" value="L-Aspartase-like"/>
</dbReference>
<dbReference type="InterPro" id="IPR024083">
    <property type="entry name" value="Fumarase/histidase_N"/>
</dbReference>
<dbReference type="InterPro" id="IPR000362">
    <property type="entry name" value="Fumarate_lyase_fam"/>
</dbReference>
<keyword evidence="4" id="KW-0413">Isomerase</keyword>
<dbReference type="NCBIfam" id="NF006554">
    <property type="entry name" value="PRK09053.1"/>
    <property type="match status" value="1"/>
</dbReference>
<dbReference type="OrthoDB" id="9768878at2"/>
<dbReference type="STRING" id="28092.WM40_17900"/>
<dbReference type="PANTHER" id="PTHR43172">
    <property type="entry name" value="ADENYLOSUCCINATE LYASE"/>
    <property type="match status" value="1"/>
</dbReference>
<dbReference type="CDD" id="cd01597">
    <property type="entry name" value="pCLME"/>
    <property type="match status" value="1"/>
</dbReference>
<dbReference type="EC" id="5.5.1.2" evidence="2"/>
<keyword evidence="5" id="KW-1185">Reference proteome</keyword>
<comment type="similarity">
    <text evidence="1">Belongs to the class-II fumarase/aspartase family.</text>
</comment>
<organism evidence="4 5">
    <name type="scientific">Robbsia andropogonis</name>
    <dbReference type="NCBI Taxonomy" id="28092"/>
    <lineage>
        <taxon>Bacteria</taxon>
        <taxon>Pseudomonadati</taxon>
        <taxon>Pseudomonadota</taxon>
        <taxon>Betaproteobacteria</taxon>
        <taxon>Burkholderiales</taxon>
        <taxon>Burkholderiaceae</taxon>
        <taxon>Robbsia</taxon>
    </lineage>
</organism>
<comment type="caution">
    <text evidence="4">The sequence shown here is derived from an EMBL/GenBank/DDBJ whole genome shotgun (WGS) entry which is preliminary data.</text>
</comment>
<dbReference type="InterPro" id="IPR022761">
    <property type="entry name" value="Fumarate_lyase_N"/>
</dbReference>
<evidence type="ECO:0000256" key="1">
    <source>
        <dbReference type="ARBA" id="ARBA00034772"/>
    </source>
</evidence>
<dbReference type="Proteomes" id="UP000033618">
    <property type="component" value="Unassembled WGS sequence"/>
</dbReference>
<name>A0A0F5JWU7_9BURK</name>
<reference evidence="4 5" key="1">
    <citation type="submission" date="2015-03" db="EMBL/GenBank/DDBJ databases">
        <title>Draft Genome Sequence of Burkholderia andropogonis type strain ICMP2807, isolated from Sorghum bicolor.</title>
        <authorList>
            <person name="Lopes-Santos L."/>
            <person name="Castro D.B."/>
            <person name="Ottoboni L.M."/>
            <person name="Park D."/>
            <person name="Weirc B.S."/>
            <person name="Destefano S.A."/>
        </authorList>
    </citation>
    <scope>NUCLEOTIDE SEQUENCE [LARGE SCALE GENOMIC DNA]</scope>
    <source>
        <strain evidence="4 5">ICMP2807</strain>
    </source>
</reference>
<proteinExistence type="inferred from homology"/>
<dbReference type="PRINTS" id="PR00149">
    <property type="entry name" value="FUMRATELYASE"/>
</dbReference>
<dbReference type="PROSITE" id="PS00163">
    <property type="entry name" value="FUMARATE_LYASES"/>
    <property type="match status" value="1"/>
</dbReference>
<dbReference type="InterPro" id="IPR012789">
    <property type="entry name" value="Protocat_PcaB-like"/>
</dbReference>
<dbReference type="SUPFAM" id="SSF48557">
    <property type="entry name" value="L-aspartase-like"/>
    <property type="match status" value="1"/>
</dbReference>